<dbReference type="Gene3D" id="2.30.42.10">
    <property type="match status" value="1"/>
</dbReference>
<dbReference type="RefSeq" id="WP_206985584.1">
    <property type="nucleotide sequence ID" value="NZ_JAFLQZ010000012.1"/>
</dbReference>
<reference evidence="2" key="1">
    <citation type="submission" date="2021-03" db="EMBL/GenBank/DDBJ databases">
        <authorList>
            <person name="Kim M.K."/>
        </authorList>
    </citation>
    <scope>NUCLEOTIDE SEQUENCE</scope>
    <source>
        <strain evidence="2">BT186</strain>
    </source>
</reference>
<dbReference type="GO" id="GO:0006508">
    <property type="term" value="P:proteolysis"/>
    <property type="evidence" value="ECO:0007669"/>
    <property type="project" value="UniProtKB-KW"/>
</dbReference>
<dbReference type="InterPro" id="IPR036034">
    <property type="entry name" value="PDZ_sf"/>
</dbReference>
<gene>
    <name evidence="2" type="ORF">J0X19_16820</name>
</gene>
<feature type="domain" description="PDZ" evidence="1">
    <location>
        <begin position="348"/>
        <end position="418"/>
    </location>
</feature>
<evidence type="ECO:0000259" key="1">
    <source>
        <dbReference type="PROSITE" id="PS50106"/>
    </source>
</evidence>
<dbReference type="InterPro" id="IPR021109">
    <property type="entry name" value="Peptidase_aspartic_dom_sf"/>
</dbReference>
<organism evidence="2 3">
    <name type="scientific">Hymenobacter telluris</name>
    <dbReference type="NCBI Taxonomy" id="2816474"/>
    <lineage>
        <taxon>Bacteria</taxon>
        <taxon>Pseudomonadati</taxon>
        <taxon>Bacteroidota</taxon>
        <taxon>Cytophagia</taxon>
        <taxon>Cytophagales</taxon>
        <taxon>Hymenobacteraceae</taxon>
        <taxon>Hymenobacter</taxon>
    </lineage>
</organism>
<keyword evidence="3" id="KW-1185">Reference proteome</keyword>
<dbReference type="InterPro" id="IPR001478">
    <property type="entry name" value="PDZ"/>
</dbReference>
<dbReference type="AlphaFoldDB" id="A0A939EY41"/>
<keyword evidence="2" id="KW-0378">Hydrolase</keyword>
<dbReference type="EMBL" id="JAFLQZ010000012">
    <property type="protein sequence ID" value="MBO0359625.1"/>
    <property type="molecule type" value="Genomic_DNA"/>
</dbReference>
<dbReference type="GO" id="GO:0008233">
    <property type="term" value="F:peptidase activity"/>
    <property type="evidence" value="ECO:0007669"/>
    <property type="project" value="UniProtKB-KW"/>
</dbReference>
<accession>A0A939EY41</accession>
<evidence type="ECO:0000313" key="2">
    <source>
        <dbReference type="EMBL" id="MBO0359625.1"/>
    </source>
</evidence>
<protein>
    <submittedName>
        <fullName evidence="2">Aspartyl protease family protein</fullName>
    </submittedName>
</protein>
<dbReference type="SUPFAM" id="SSF50630">
    <property type="entry name" value="Acid proteases"/>
    <property type="match status" value="1"/>
</dbReference>
<dbReference type="Pfam" id="PF17820">
    <property type="entry name" value="PDZ_6"/>
    <property type="match status" value="1"/>
</dbReference>
<proteinExistence type="predicted"/>
<dbReference type="PROSITE" id="PS50106">
    <property type="entry name" value="PDZ"/>
    <property type="match status" value="1"/>
</dbReference>
<comment type="caution">
    <text evidence="2">The sequence shown here is derived from an EMBL/GenBank/DDBJ whole genome shotgun (WGS) entry which is preliminary data.</text>
</comment>
<dbReference type="Pfam" id="PF13650">
    <property type="entry name" value="Asp_protease_2"/>
    <property type="match status" value="1"/>
</dbReference>
<keyword evidence="2" id="KW-0645">Protease</keyword>
<evidence type="ECO:0000313" key="3">
    <source>
        <dbReference type="Proteomes" id="UP000664144"/>
    </source>
</evidence>
<dbReference type="Gene3D" id="2.40.70.10">
    <property type="entry name" value="Acid Proteases"/>
    <property type="match status" value="2"/>
</dbReference>
<name>A0A939EY41_9BACT</name>
<sequence>MSACRFYARYFLLCRWWPGWQWCKLWLLLALVPTLAEAQVPGTSAAFRFEKPKEHKVRVPFEFQRNLIIVQAQLNGKGPFNFLLDSGVGISLITDPTLIELLGLRRGVSYNVVGVGEEKPLEAFASDSVRVQLHGVVAPALSFLVLSADVLNLSGYVGIPVHGILGYDVFNSFAVQIDPVAVELFFHDPATYRPPRGRRWTPVPFDIEGRKSYLTVPVALTDSLTLPLKLILDTGAGHALSLETYSDPRLRVPAKRLQSQLGRGLSGAINGYLGRVPSIQLGRYRLRNLLTSFPNVESGALRAEVPRNGNIGFETLKRFEVIIDYSRNTMWLRPNGLFRDPFEHDMCGIELIASGPSYHRYFVLRIEPNSPAAEAGLQLDDELLSINLLPVKSMSLTQISRLFHSADGRNMFLLLQRNGELVSTVIRLKRQI</sequence>
<dbReference type="SUPFAM" id="SSF50156">
    <property type="entry name" value="PDZ domain-like"/>
    <property type="match status" value="1"/>
</dbReference>
<dbReference type="Proteomes" id="UP000664144">
    <property type="component" value="Unassembled WGS sequence"/>
</dbReference>
<dbReference type="InterPro" id="IPR041489">
    <property type="entry name" value="PDZ_6"/>
</dbReference>
<dbReference type="SMART" id="SM00228">
    <property type="entry name" value="PDZ"/>
    <property type="match status" value="1"/>
</dbReference>